<evidence type="ECO:0000313" key="2">
    <source>
        <dbReference type="EMBL" id="KRO00472.1"/>
    </source>
</evidence>
<protein>
    <recommendedName>
        <fullName evidence="1">FRG domain-containing protein</fullName>
    </recommendedName>
</protein>
<reference evidence="2 3" key="1">
    <citation type="journal article" date="2015" name="Genome Announc.">
        <title>Expanding the biotechnology potential of lactobacilli through comparative genomics of 213 strains and associated genera.</title>
        <authorList>
            <person name="Sun Z."/>
            <person name="Harris H.M."/>
            <person name="McCann A."/>
            <person name="Guo C."/>
            <person name="Argimon S."/>
            <person name="Zhang W."/>
            <person name="Yang X."/>
            <person name="Jeffery I.B."/>
            <person name="Cooney J.C."/>
            <person name="Kagawa T.F."/>
            <person name="Liu W."/>
            <person name="Song Y."/>
            <person name="Salvetti E."/>
            <person name="Wrobel A."/>
            <person name="Rasinkangas P."/>
            <person name="Parkhill J."/>
            <person name="Rea M.C."/>
            <person name="O'Sullivan O."/>
            <person name="Ritari J."/>
            <person name="Douillard F.P."/>
            <person name="Paul Ross R."/>
            <person name="Yang R."/>
            <person name="Briner A.E."/>
            <person name="Felis G.E."/>
            <person name="de Vos W.M."/>
            <person name="Barrangou R."/>
            <person name="Klaenhammer T.R."/>
            <person name="Caufield P.W."/>
            <person name="Cui Y."/>
            <person name="Zhang H."/>
            <person name="O'Toole P.W."/>
        </authorList>
    </citation>
    <scope>NUCLEOTIDE SEQUENCE [LARGE SCALE GENOMIC DNA]</scope>
    <source>
        <strain evidence="2 3">DSM 24716</strain>
    </source>
</reference>
<feature type="domain" description="FRG" evidence="1">
    <location>
        <begin position="32"/>
        <end position="126"/>
    </location>
</feature>
<evidence type="ECO:0000259" key="1">
    <source>
        <dbReference type="SMART" id="SM00901"/>
    </source>
</evidence>
<dbReference type="InterPro" id="IPR014966">
    <property type="entry name" value="FRG-dom"/>
</dbReference>
<accession>A0A0R2LER7</accession>
<evidence type="ECO:0000313" key="3">
    <source>
        <dbReference type="Proteomes" id="UP000051006"/>
    </source>
</evidence>
<dbReference type="SMART" id="SM00901">
    <property type="entry name" value="FRG"/>
    <property type="match status" value="1"/>
</dbReference>
<dbReference type="STRING" id="993692.IV57_GL000907"/>
<organism evidence="2 3">
    <name type="scientific">Companilactobacillus kimchiensis</name>
    <dbReference type="NCBI Taxonomy" id="993692"/>
    <lineage>
        <taxon>Bacteria</taxon>
        <taxon>Bacillati</taxon>
        <taxon>Bacillota</taxon>
        <taxon>Bacilli</taxon>
        <taxon>Lactobacillales</taxon>
        <taxon>Lactobacillaceae</taxon>
        <taxon>Companilactobacillus</taxon>
    </lineage>
</organism>
<gene>
    <name evidence="2" type="ORF">IV57_GL000907</name>
</gene>
<sequence>MSEENKSIKGVSEYLIKINQIDDYLKNTKKSSSRLSYFRGQGENHPSIIPGIYRNEKFIKKEGSLFNSFLRMDPNLFSICNNNFDRLALMQHHQLPTRLLDLTTNPLIALYFAVEDEDDSKDGVVYPFVKRYQVEDKMESKLSNYTKVLIEMNTSVVREKVGIELSTSSDTIEIMSSLVSLSDSDRKDFLDDLEVFGESIVEDSYQDSNSVERIEKWMEVYNNLIVLSDESNGNKDLESKLMKSAYDEFNRASDTKRLYHEIKSDIGAFDMVINPFDILLPKIVKPRVIDKRIQNQSGVLLFVPFIQNYYKNKQGMTEPSSLEVYQKQVDNLIGLLQYHDKQGERESLTIDKQSKKKIKYELYKLGIGPNFIYPGATRVAEEIEMELNTESDYI</sequence>
<keyword evidence="3" id="KW-1185">Reference proteome</keyword>
<dbReference type="AlphaFoldDB" id="A0A0R2LER7"/>
<dbReference type="PATRIC" id="fig|993692.3.peg.918"/>
<dbReference type="EMBL" id="JQCF01000002">
    <property type="protein sequence ID" value="KRO00472.1"/>
    <property type="molecule type" value="Genomic_DNA"/>
</dbReference>
<dbReference type="RefSeq" id="WP_057879748.1">
    <property type="nucleotide sequence ID" value="NZ_JQCF01000002.1"/>
</dbReference>
<name>A0A0R2LER7_9LACO</name>
<comment type="caution">
    <text evidence="2">The sequence shown here is derived from an EMBL/GenBank/DDBJ whole genome shotgun (WGS) entry which is preliminary data.</text>
</comment>
<dbReference type="Proteomes" id="UP000051006">
    <property type="component" value="Unassembled WGS sequence"/>
</dbReference>
<dbReference type="Pfam" id="PF08867">
    <property type="entry name" value="FRG"/>
    <property type="match status" value="1"/>
</dbReference>
<proteinExistence type="predicted"/>